<dbReference type="Proteomes" id="UP000266841">
    <property type="component" value="Unassembled WGS sequence"/>
</dbReference>
<feature type="region of interest" description="Disordered" evidence="1">
    <location>
        <begin position="1"/>
        <end position="52"/>
    </location>
</feature>
<evidence type="ECO:0000313" key="4">
    <source>
        <dbReference type="Proteomes" id="UP000266841"/>
    </source>
</evidence>
<dbReference type="AlphaFoldDB" id="K0T6Y0"/>
<feature type="transmembrane region" description="Helical" evidence="2">
    <location>
        <begin position="62"/>
        <end position="80"/>
    </location>
</feature>
<keyword evidence="4" id="KW-1185">Reference proteome</keyword>
<protein>
    <submittedName>
        <fullName evidence="3">Uncharacterized protein</fullName>
    </submittedName>
</protein>
<dbReference type="PANTHER" id="PTHR47572">
    <property type="entry name" value="LIPOPROTEIN-RELATED"/>
    <property type="match status" value="1"/>
</dbReference>
<proteinExistence type="predicted"/>
<dbReference type="EMBL" id="AGNL01005237">
    <property type="protein sequence ID" value="EJK72834.1"/>
    <property type="molecule type" value="Genomic_DNA"/>
</dbReference>
<keyword evidence="2" id="KW-0472">Membrane</keyword>
<evidence type="ECO:0000313" key="3">
    <source>
        <dbReference type="EMBL" id="EJK72834.1"/>
    </source>
</evidence>
<keyword evidence="2" id="KW-1133">Transmembrane helix</keyword>
<sequence>MRRRRGGDSGATATAARPVNGAESSLRGQTSRQSGDRHQPPQPTVTDGADGEEVRRNYDDHAWLAIFITALLYFIVTRSGKSRGVLSSLSRPYDVAATKITLHDKSNEEMMRATFYFAKSLKNQNETDSLYFENRRRMEVIISSPFDSHEGEDCKSQNQVPFFSRLASTTYVHDEDLGRGYLLIADVGRSGRIWRWEEGGGPITIGRSLHQERSGCRSGLWVENNGVAAGSCPENLFGRTQSQGDVSINHEGHGTCRNLAAQPPIPLLGSASLAVELTRNAEKSSIGKNLIVAEWGERRIVRVEGETGARTPLVTMVPTADFKSWRRLRRPNHVAFSPFGDLFFTDNAPSSNVTSSMVYRLKEAVHVAPISAQRSREAHGWHGTTGKEQSVNEDIDILFQTGGDIEGMALSADHSGLFILVTDHFSKRTIYYLQLSSEDGAEGATLFYSSHRSSCSTNLGDQGSQVGSKLVVDENGLIYFVDCPNEVAILSVNGTKVASLQLDEKAALTSVGFGEDGYIYTTTSNQLMRLRSRIGGAKLPTNLVPPFLKKRDDKNRRDKRDKQ</sequence>
<feature type="compositionally biased region" description="Polar residues" evidence="1">
    <location>
        <begin position="22"/>
        <end position="33"/>
    </location>
</feature>
<dbReference type="PANTHER" id="PTHR47572:SF4">
    <property type="entry name" value="LACTONASE DRP35"/>
    <property type="match status" value="1"/>
</dbReference>
<dbReference type="eggNOG" id="ENOG502SPKY">
    <property type="taxonomic scope" value="Eukaryota"/>
</dbReference>
<comment type="caution">
    <text evidence="3">The sequence shown here is derived from an EMBL/GenBank/DDBJ whole genome shotgun (WGS) entry which is preliminary data.</text>
</comment>
<feature type="compositionally biased region" description="Basic and acidic residues" evidence="1">
    <location>
        <begin position="549"/>
        <end position="563"/>
    </location>
</feature>
<organism evidence="3 4">
    <name type="scientific">Thalassiosira oceanica</name>
    <name type="common">Marine diatom</name>
    <dbReference type="NCBI Taxonomy" id="159749"/>
    <lineage>
        <taxon>Eukaryota</taxon>
        <taxon>Sar</taxon>
        <taxon>Stramenopiles</taxon>
        <taxon>Ochrophyta</taxon>
        <taxon>Bacillariophyta</taxon>
        <taxon>Coscinodiscophyceae</taxon>
        <taxon>Thalassiosirophycidae</taxon>
        <taxon>Thalassiosirales</taxon>
        <taxon>Thalassiosiraceae</taxon>
        <taxon>Thalassiosira</taxon>
    </lineage>
</organism>
<dbReference type="SUPFAM" id="SSF63829">
    <property type="entry name" value="Calcium-dependent phosphotriesterase"/>
    <property type="match status" value="1"/>
</dbReference>
<evidence type="ECO:0000256" key="2">
    <source>
        <dbReference type="SAM" id="Phobius"/>
    </source>
</evidence>
<keyword evidence="2" id="KW-0812">Transmembrane</keyword>
<name>K0T6Y0_THAOC</name>
<evidence type="ECO:0000256" key="1">
    <source>
        <dbReference type="SAM" id="MobiDB-lite"/>
    </source>
</evidence>
<gene>
    <name evidence="3" type="ORF">THAOC_05598</name>
</gene>
<accession>K0T6Y0</accession>
<reference evidence="3 4" key="1">
    <citation type="journal article" date="2012" name="Genome Biol.">
        <title>Genome and low-iron response of an oceanic diatom adapted to chronic iron limitation.</title>
        <authorList>
            <person name="Lommer M."/>
            <person name="Specht M."/>
            <person name="Roy A.S."/>
            <person name="Kraemer L."/>
            <person name="Andreson R."/>
            <person name="Gutowska M.A."/>
            <person name="Wolf J."/>
            <person name="Bergner S.V."/>
            <person name="Schilhabel M.B."/>
            <person name="Klostermeier U.C."/>
            <person name="Beiko R.G."/>
            <person name="Rosenstiel P."/>
            <person name="Hippler M."/>
            <person name="Laroche J."/>
        </authorList>
    </citation>
    <scope>NUCLEOTIDE SEQUENCE [LARGE SCALE GENOMIC DNA]</scope>
    <source>
        <strain evidence="3 4">CCMP1005</strain>
    </source>
</reference>
<dbReference type="InterPro" id="IPR051262">
    <property type="entry name" value="SMP-30/CGR1_Lactonase"/>
</dbReference>
<feature type="region of interest" description="Disordered" evidence="1">
    <location>
        <begin position="541"/>
        <end position="563"/>
    </location>
</feature>
<dbReference type="InterPro" id="IPR011042">
    <property type="entry name" value="6-blade_b-propeller_TolB-like"/>
</dbReference>
<dbReference type="Gene3D" id="2.120.10.30">
    <property type="entry name" value="TolB, C-terminal domain"/>
    <property type="match status" value="1"/>
</dbReference>
<dbReference type="OMA" id="GRIWRWE"/>
<dbReference type="OrthoDB" id="186217at2759"/>